<comment type="catalytic activity">
    <reaction evidence="1 11">
        <text>an S-substituted glutathione + H2O = an S-substituted L-cysteinylglycine + L-glutamate</text>
        <dbReference type="Rhea" id="RHEA:59468"/>
        <dbReference type="ChEBI" id="CHEBI:15377"/>
        <dbReference type="ChEBI" id="CHEBI:29985"/>
        <dbReference type="ChEBI" id="CHEBI:90779"/>
        <dbReference type="ChEBI" id="CHEBI:143103"/>
        <dbReference type="EC" id="3.4.19.13"/>
    </reaction>
</comment>
<reference evidence="13 14" key="1">
    <citation type="submission" date="2010-12" db="EMBL/GenBank/DDBJ databases">
        <authorList>
            <person name="Muzny D."/>
            <person name="Qin X."/>
            <person name="Deng J."/>
            <person name="Jiang H."/>
            <person name="Liu Y."/>
            <person name="Qu J."/>
            <person name="Song X.-Z."/>
            <person name="Zhang L."/>
            <person name="Thornton R."/>
            <person name="Coyle M."/>
            <person name="Francisco L."/>
            <person name="Jackson L."/>
            <person name="Javaid M."/>
            <person name="Korchina V."/>
            <person name="Kovar C."/>
            <person name="Mata R."/>
            <person name="Mathew T."/>
            <person name="Ngo R."/>
            <person name="Nguyen L."/>
            <person name="Nguyen N."/>
            <person name="Okwuonu G."/>
            <person name="Ongeri F."/>
            <person name="Pham C."/>
            <person name="Simmons D."/>
            <person name="Wilczek-Boney K."/>
            <person name="Hale W."/>
            <person name="Jakkamsetti A."/>
            <person name="Pham P."/>
            <person name="Ruth R."/>
            <person name="San Lucas F."/>
            <person name="Warren J."/>
            <person name="Zhang J."/>
            <person name="Zhao Z."/>
            <person name="Zhou C."/>
            <person name="Zhu D."/>
            <person name="Lee S."/>
            <person name="Bess C."/>
            <person name="Blankenburg K."/>
            <person name="Forbes L."/>
            <person name="Fu Q."/>
            <person name="Gubbala S."/>
            <person name="Hirani K."/>
            <person name="Jayaseelan J.C."/>
            <person name="Lara F."/>
            <person name="Munidasa M."/>
            <person name="Palculict T."/>
            <person name="Patil S."/>
            <person name="Pu L.-L."/>
            <person name="Saada N."/>
            <person name="Tang L."/>
            <person name="Weissenberger G."/>
            <person name="Zhu Y."/>
            <person name="Hemphill L."/>
            <person name="Shang Y."/>
            <person name="Youmans B."/>
            <person name="Ayvaz T."/>
            <person name="Ross M."/>
            <person name="Santibanez J."/>
            <person name="Aqrawi P."/>
            <person name="Gross S."/>
            <person name="Joshi V."/>
            <person name="Fowler G."/>
            <person name="Nazareth L."/>
            <person name="Reid J."/>
            <person name="Worley K."/>
            <person name="Petrosino J."/>
            <person name="Highlander S."/>
            <person name="Gibbs R."/>
        </authorList>
    </citation>
    <scope>NUCLEOTIDE SEQUENCE [LARGE SCALE GENOMIC DNA]</scope>
    <source>
        <strain evidence="13 14">ATCC 51599</strain>
    </source>
</reference>
<keyword evidence="11" id="KW-0317">Glutathione biosynthesis</keyword>
<sequence>MRLRAPHSSFPTGDARRAAPLDPSVAPAGASRTAIPRAALGLFIALSLAACTIPGPLSKAQTDRLTSPDLAVRSSQLTQAAAARYDSQKDVFHPVVARHGMVASEQALASQVGVDILKAGGNAIDAAVAVGFALAVVLPNAGNLGGGGFMMVHDARSGQYVALDFRETAPASATRTTFQDAKGNVIDGKSLYTHAAVGVPGTVAGLTHAQKKWGRLSLAKVMAPAIELAEKGYPVSPTLARALKTEADTMGRWPATRAIFWRNGAPLKAGDRLVQKDLASSLKLIALQGADAFYRGPIGKKIVADSQAHRGLITAADLQGYKPVERKPVRGSYRQYEIVTMPPPSSGGIHLLQILNIMEGWPIGNWGQNSAQTVHHMAEAMKLAYADRAEYLGDPDYVKIPQTGLVSRKYAALLRSQIDPAHAKPAKDIKPGRPQPYESDQTTHYSVMDAKGNAVAVTYTLNTNFGTGIVAPGTGILLNNEMDDFSVKPGVPNAYGLVGGEANAVGPRKRPLSSMTPTFVLKDGKPWLVTGSPGGARIITTVLQTVSNAIDHGMNPAEAASAPRFHHQWTPDELRVERGFPVDTTELLRQRGQKVVEKAAMGRTQTIQAQDGELWGYSDPRNPDGQTLGY</sequence>
<dbReference type="PRINTS" id="PR01210">
    <property type="entry name" value="GGTRANSPTASE"/>
</dbReference>
<comment type="caution">
    <text evidence="13">The sequence shown here is derived from an EMBL/GenBank/DDBJ whole genome shotgun (WGS) entry which is preliminary data.</text>
</comment>
<comment type="catalytic activity">
    <reaction evidence="8 11">
        <text>an N-terminal (5-L-glutamyl)-[peptide] + an alpha-amino acid = 5-L-glutamyl amino acid + an N-terminal L-alpha-aminoacyl-[peptide]</text>
        <dbReference type="Rhea" id="RHEA:23904"/>
        <dbReference type="Rhea" id="RHEA-COMP:9780"/>
        <dbReference type="Rhea" id="RHEA-COMP:9795"/>
        <dbReference type="ChEBI" id="CHEBI:77644"/>
        <dbReference type="ChEBI" id="CHEBI:78597"/>
        <dbReference type="ChEBI" id="CHEBI:78599"/>
        <dbReference type="ChEBI" id="CHEBI:78608"/>
        <dbReference type="EC" id="2.3.2.2"/>
    </reaction>
</comment>
<evidence type="ECO:0000256" key="8">
    <source>
        <dbReference type="ARBA" id="ARBA00047417"/>
    </source>
</evidence>
<dbReference type="Proteomes" id="UP000011021">
    <property type="component" value="Unassembled WGS sequence"/>
</dbReference>
<evidence type="ECO:0000313" key="14">
    <source>
        <dbReference type="Proteomes" id="UP000011021"/>
    </source>
</evidence>
<dbReference type="NCBIfam" id="TIGR00066">
    <property type="entry name" value="g_glut_trans"/>
    <property type="match status" value="1"/>
</dbReference>
<comment type="pathway">
    <text evidence="11">Sulfur metabolism; glutathione metabolism.</text>
</comment>
<feature type="binding site" evidence="10">
    <location>
        <position position="484"/>
    </location>
    <ligand>
        <name>L-glutamate</name>
        <dbReference type="ChEBI" id="CHEBI:29985"/>
    </ligand>
</feature>
<dbReference type="InterPro" id="IPR043137">
    <property type="entry name" value="GGT_ssub_C"/>
</dbReference>
<evidence type="ECO:0000313" key="13">
    <source>
        <dbReference type="EMBL" id="EFV96025.1"/>
    </source>
</evidence>
<dbReference type="HOGENOM" id="CLU_014813_0_3_4"/>
<comment type="similarity">
    <text evidence="3 11">Belongs to the gamma-glutamyltransferase family.</text>
</comment>
<feature type="active site" description="Nucleophile" evidence="9">
    <location>
        <position position="442"/>
    </location>
</feature>
<dbReference type="SUPFAM" id="SSF56235">
    <property type="entry name" value="N-terminal nucleophile aminohydrolases (Ntn hydrolases)"/>
    <property type="match status" value="1"/>
</dbReference>
<dbReference type="Gene3D" id="3.60.20.40">
    <property type="match status" value="1"/>
</dbReference>
<feature type="region of interest" description="Disordered" evidence="12">
    <location>
        <begin position="611"/>
        <end position="630"/>
    </location>
</feature>
<keyword evidence="5 11" id="KW-0378">Hydrolase</keyword>
<evidence type="ECO:0000256" key="2">
    <source>
        <dbReference type="ARBA" id="ARBA00001089"/>
    </source>
</evidence>
<feature type="region of interest" description="Disordered" evidence="12">
    <location>
        <begin position="1"/>
        <end position="27"/>
    </location>
</feature>
<evidence type="ECO:0000256" key="9">
    <source>
        <dbReference type="PIRSR" id="PIRSR600101-1"/>
    </source>
</evidence>
<evidence type="ECO:0000256" key="3">
    <source>
        <dbReference type="ARBA" id="ARBA00009381"/>
    </source>
</evidence>
<dbReference type="InterPro" id="IPR029055">
    <property type="entry name" value="Ntn_hydrolases_N"/>
</dbReference>
<comment type="catalytic activity">
    <reaction evidence="2 11">
        <text>glutathione + H2O = L-cysteinylglycine + L-glutamate</text>
        <dbReference type="Rhea" id="RHEA:28807"/>
        <dbReference type="ChEBI" id="CHEBI:15377"/>
        <dbReference type="ChEBI" id="CHEBI:29985"/>
        <dbReference type="ChEBI" id="CHEBI:57925"/>
        <dbReference type="ChEBI" id="CHEBI:61694"/>
        <dbReference type="EC" id="3.4.19.13"/>
    </reaction>
</comment>
<dbReference type="eggNOG" id="COG0405">
    <property type="taxonomic scope" value="Bacteria"/>
</dbReference>
<dbReference type="EC" id="2.3.2.2" evidence="11"/>
<feature type="binding site" evidence="10">
    <location>
        <position position="166"/>
    </location>
    <ligand>
        <name>L-glutamate</name>
        <dbReference type="ChEBI" id="CHEBI:29985"/>
    </ligand>
</feature>
<dbReference type="STRING" id="887898.HMPREF0551_0208"/>
<gene>
    <name evidence="13" type="primary">ggt</name>
    <name evidence="13" type="ORF">HMPREF0551_0208</name>
</gene>
<evidence type="ECO:0000256" key="11">
    <source>
        <dbReference type="RuleBase" id="RU368036"/>
    </source>
</evidence>
<evidence type="ECO:0000256" key="4">
    <source>
        <dbReference type="ARBA" id="ARBA00022679"/>
    </source>
</evidence>
<dbReference type="InterPro" id="IPR055262">
    <property type="entry name" value="GGT_CS"/>
</dbReference>
<proteinExistence type="inferred from homology"/>
<dbReference type="MEROPS" id="T03.001"/>
<feature type="compositionally biased region" description="Basic and acidic residues" evidence="12">
    <location>
        <begin position="421"/>
        <end position="431"/>
    </location>
</feature>
<dbReference type="InterPro" id="IPR051792">
    <property type="entry name" value="GGT_bact"/>
</dbReference>
<accession>E7RUP2</accession>
<feature type="binding site" evidence="10">
    <location>
        <begin position="460"/>
        <end position="462"/>
    </location>
    <ligand>
        <name>L-glutamate</name>
        <dbReference type="ChEBI" id="CHEBI:29985"/>
    </ligand>
</feature>
<feature type="binding site" evidence="10">
    <location>
        <begin position="513"/>
        <end position="514"/>
    </location>
    <ligand>
        <name>L-glutamate</name>
        <dbReference type="ChEBI" id="CHEBI:29985"/>
    </ligand>
</feature>
<evidence type="ECO:0000256" key="1">
    <source>
        <dbReference type="ARBA" id="ARBA00001049"/>
    </source>
</evidence>
<protein>
    <recommendedName>
        <fullName evidence="11">Glutathione hydrolase proenzyme</fullName>
        <ecNumber evidence="11">2.3.2.2</ecNumber>
        <ecNumber evidence="11">3.4.19.13</ecNumber>
    </recommendedName>
    <component>
        <recommendedName>
            <fullName evidence="11">Glutathione hydrolase large chain</fullName>
        </recommendedName>
    </component>
    <component>
        <recommendedName>
            <fullName evidence="11">Glutathione hydrolase small chain</fullName>
        </recommendedName>
    </component>
</protein>
<organism evidence="13 14">
    <name type="scientific">Lautropia mirabilis ATCC 51599</name>
    <dbReference type="NCBI Taxonomy" id="887898"/>
    <lineage>
        <taxon>Bacteria</taxon>
        <taxon>Pseudomonadati</taxon>
        <taxon>Pseudomonadota</taxon>
        <taxon>Betaproteobacteria</taxon>
        <taxon>Burkholderiales</taxon>
        <taxon>Burkholderiaceae</taxon>
        <taxon>Lautropia</taxon>
    </lineage>
</organism>
<dbReference type="InterPro" id="IPR043138">
    <property type="entry name" value="GGT_lsub"/>
</dbReference>
<dbReference type="PANTHER" id="PTHR43199:SF1">
    <property type="entry name" value="GLUTATHIONE HYDROLASE PROENZYME"/>
    <property type="match status" value="1"/>
</dbReference>
<dbReference type="EC" id="3.4.19.13" evidence="11"/>
<dbReference type="PANTHER" id="PTHR43199">
    <property type="entry name" value="GLUTATHIONE HYDROLASE"/>
    <property type="match status" value="1"/>
</dbReference>
<evidence type="ECO:0000256" key="7">
    <source>
        <dbReference type="ARBA" id="ARBA00023315"/>
    </source>
</evidence>
<evidence type="ECO:0000256" key="10">
    <source>
        <dbReference type="PIRSR" id="PIRSR600101-2"/>
    </source>
</evidence>
<keyword evidence="4 11" id="KW-0808">Transferase</keyword>
<dbReference type="InterPro" id="IPR000101">
    <property type="entry name" value="GGT_peptidase"/>
</dbReference>
<dbReference type="Pfam" id="PF01019">
    <property type="entry name" value="G_glu_transpept"/>
    <property type="match status" value="1"/>
</dbReference>
<keyword evidence="7 11" id="KW-0012">Acyltransferase</keyword>
<evidence type="ECO:0000256" key="6">
    <source>
        <dbReference type="ARBA" id="ARBA00023145"/>
    </source>
</evidence>
<dbReference type="AlphaFoldDB" id="E7RUP2"/>
<dbReference type="Gene3D" id="1.10.246.130">
    <property type="match status" value="1"/>
</dbReference>
<dbReference type="RefSeq" id="WP_005671988.1">
    <property type="nucleotide sequence ID" value="NZ_CP146288.1"/>
</dbReference>
<dbReference type="UniPathway" id="UPA00204"/>
<evidence type="ECO:0000256" key="5">
    <source>
        <dbReference type="ARBA" id="ARBA00022801"/>
    </source>
</evidence>
<name>E7RUP2_9BURK</name>
<comment type="subunit">
    <text evidence="11">This enzyme consists of two polypeptide chains, which are synthesized in precursor form from a single polypeptide.</text>
</comment>
<comment type="PTM">
    <text evidence="11">Cleaved by autocatalysis into a large and a small subunit.</text>
</comment>
<feature type="binding site" evidence="10">
    <location>
        <position position="535"/>
    </location>
    <ligand>
        <name>L-glutamate</name>
        <dbReference type="ChEBI" id="CHEBI:29985"/>
    </ligand>
</feature>
<evidence type="ECO:0000256" key="12">
    <source>
        <dbReference type="SAM" id="MobiDB-lite"/>
    </source>
</evidence>
<dbReference type="GO" id="GO:0006750">
    <property type="term" value="P:glutathione biosynthetic process"/>
    <property type="evidence" value="ECO:0007669"/>
    <property type="project" value="UniProtKB-KW"/>
</dbReference>
<dbReference type="PROSITE" id="PS00462">
    <property type="entry name" value="G_GLU_TRANSPEPTIDASE"/>
    <property type="match status" value="1"/>
</dbReference>
<dbReference type="GO" id="GO:0103068">
    <property type="term" value="F:leukotriene C4 gamma-glutamyl transferase activity"/>
    <property type="evidence" value="ECO:0007669"/>
    <property type="project" value="UniProtKB-EC"/>
</dbReference>
<dbReference type="FunFam" id="3.60.20.40:FF:000003">
    <property type="entry name" value="Gamma-glutamyltranspeptidase"/>
    <property type="match status" value="1"/>
</dbReference>
<keyword evidence="6 11" id="KW-0865">Zymogen</keyword>
<dbReference type="GO" id="GO:0006751">
    <property type="term" value="P:glutathione catabolic process"/>
    <property type="evidence" value="ECO:0007669"/>
    <property type="project" value="UniProtKB-UniRule"/>
</dbReference>
<dbReference type="GO" id="GO:0036374">
    <property type="term" value="F:glutathione hydrolase activity"/>
    <property type="evidence" value="ECO:0007669"/>
    <property type="project" value="UniProtKB-UniRule"/>
</dbReference>
<keyword evidence="14" id="KW-1185">Reference proteome</keyword>
<dbReference type="EMBL" id="AEQP01000001">
    <property type="protein sequence ID" value="EFV96025.1"/>
    <property type="molecule type" value="Genomic_DNA"/>
</dbReference>
<feature type="region of interest" description="Disordered" evidence="12">
    <location>
        <begin position="421"/>
        <end position="440"/>
    </location>
</feature>